<keyword evidence="3" id="KW-1185">Reference proteome</keyword>
<comment type="caution">
    <text evidence="2">The sequence shown here is derived from an EMBL/GenBank/DDBJ whole genome shotgun (WGS) entry which is preliminary data.</text>
</comment>
<feature type="transmembrane region" description="Helical" evidence="1">
    <location>
        <begin position="25"/>
        <end position="47"/>
    </location>
</feature>
<sequence length="165" mass="17526">MTATTHIPPLPQPSAPRPPDRAARIALVILSIAALLVLACVAVGVALRWQHHDRIRSSDDAQVTSTSPPAAQVIVLARFKHEDPVAIRLWQRALVSPPQAPGVQVPGVVTVVIPQADEPASAQGNAVKVARRDLVRIHLDAAPAERALFLQGMAVRVQVDTGSGR</sequence>
<protein>
    <submittedName>
        <fullName evidence="2">Uncharacterized protein</fullName>
    </submittedName>
</protein>
<gene>
    <name evidence="2" type="ORF">PNQ69_04020</name>
</gene>
<dbReference type="EMBL" id="JAQMHB010000001">
    <property type="protein sequence ID" value="MDS9991926.1"/>
    <property type="molecule type" value="Genomic_DNA"/>
</dbReference>
<reference evidence="2 3" key="1">
    <citation type="submission" date="2023-01" db="EMBL/GenBank/DDBJ databases">
        <title>Xanthomonas hawaiianensis sp. nov. isolated from Araceae family in Hawaii.</title>
        <authorList>
            <person name="Chunag S.-C."/>
            <person name="Dobhal S."/>
            <person name="Alvarez A."/>
            <person name="Arif M."/>
        </authorList>
    </citation>
    <scope>NUCLEOTIDE SEQUENCE [LARGE SCALE GENOMIC DNA]</scope>
    <source>
        <strain evidence="2 3">A2111</strain>
    </source>
</reference>
<dbReference type="Gene3D" id="2.40.30.170">
    <property type="match status" value="1"/>
</dbReference>
<organism evidence="2 3">
    <name type="scientific">Xanthomonas hawaiiensis</name>
    <dbReference type="NCBI Taxonomy" id="3003247"/>
    <lineage>
        <taxon>Bacteria</taxon>
        <taxon>Pseudomonadati</taxon>
        <taxon>Pseudomonadota</taxon>
        <taxon>Gammaproteobacteria</taxon>
        <taxon>Lysobacterales</taxon>
        <taxon>Lysobacteraceae</taxon>
        <taxon>Xanthomonas</taxon>
    </lineage>
</organism>
<dbReference type="Proteomes" id="UP001260534">
    <property type="component" value="Unassembled WGS sequence"/>
</dbReference>
<accession>A0ABU2I1A7</accession>
<evidence type="ECO:0000313" key="3">
    <source>
        <dbReference type="Proteomes" id="UP001260534"/>
    </source>
</evidence>
<keyword evidence="1" id="KW-0472">Membrane</keyword>
<name>A0ABU2I1A7_9XANT</name>
<keyword evidence="1" id="KW-1133">Transmembrane helix</keyword>
<evidence type="ECO:0000313" key="2">
    <source>
        <dbReference type="EMBL" id="MDS9991926.1"/>
    </source>
</evidence>
<dbReference type="RefSeq" id="WP_209031932.1">
    <property type="nucleotide sequence ID" value="NZ_CP115873.1"/>
</dbReference>
<evidence type="ECO:0000256" key="1">
    <source>
        <dbReference type="SAM" id="Phobius"/>
    </source>
</evidence>
<proteinExistence type="predicted"/>
<keyword evidence="1" id="KW-0812">Transmembrane</keyword>